<reference evidence="1 2" key="1">
    <citation type="submission" date="2018-09" db="EMBL/GenBank/DDBJ databases">
        <authorList>
            <person name="Peiro R."/>
            <person name="Begona"/>
            <person name="Cbmso G."/>
            <person name="Lopez M."/>
            <person name="Gonzalez S."/>
        </authorList>
    </citation>
    <scope>NUCLEOTIDE SEQUENCE [LARGE SCALE GENOMIC DNA]</scope>
</reference>
<protein>
    <submittedName>
        <fullName evidence="1">Hypothetical_protein</fullName>
    </submittedName>
</protein>
<accession>A0A3P3Z863</accession>
<dbReference type="Proteomes" id="UP000319462">
    <property type="component" value="Chromosome 24"/>
</dbReference>
<evidence type="ECO:0000313" key="2">
    <source>
        <dbReference type="Proteomes" id="UP000319462"/>
    </source>
</evidence>
<proteinExistence type="predicted"/>
<evidence type="ECO:0000313" key="1">
    <source>
        <dbReference type="EMBL" id="SYZ66315.1"/>
    </source>
</evidence>
<name>A0A3P3Z863_LEIBR</name>
<organism evidence="1 2">
    <name type="scientific">Leishmania braziliensis MHOM/BR/75/M2904</name>
    <dbReference type="NCBI Taxonomy" id="420245"/>
    <lineage>
        <taxon>Eukaryota</taxon>
        <taxon>Discoba</taxon>
        <taxon>Euglenozoa</taxon>
        <taxon>Kinetoplastea</taxon>
        <taxon>Metakinetoplastina</taxon>
        <taxon>Trypanosomatida</taxon>
        <taxon>Trypanosomatidae</taxon>
        <taxon>Leishmaniinae</taxon>
        <taxon>Leishmania</taxon>
        <taxon>Leishmania braziliensis species complex</taxon>
    </lineage>
</organism>
<dbReference type="EMBL" id="LS997623">
    <property type="protein sequence ID" value="SYZ66315.1"/>
    <property type="molecule type" value="Genomic_DNA"/>
</dbReference>
<sequence length="74" mass="8306">MVASGNAYVSVAPVEAEFMGPNYDTDAKRELMSEDNTVRAVATHPAFTEHRARYDLVQVETQLRELYTKLQGCL</sequence>
<dbReference type="AlphaFoldDB" id="A0A3P3Z863"/>
<gene>
    <name evidence="1" type="ORF">LBRM2904_24.1540</name>
</gene>